<dbReference type="Pfam" id="PF12955">
    <property type="entry name" value="Vps3844_C"/>
    <property type="match status" value="1"/>
</dbReference>
<comment type="caution">
    <text evidence="5">The sequence shown here is derived from an EMBL/GenBank/DDBJ whole genome shotgun (WGS) entry which is preliminary data.</text>
</comment>
<evidence type="ECO:0000313" key="6">
    <source>
        <dbReference type="Proteomes" id="UP001217918"/>
    </source>
</evidence>
<sequence length="400" mass="42810">MRLSIMLAAVAAFGVGSGVAEQTAEVFILDAAGSQTWHTQAPSMPKELARHILLRRATADYKSDDALSDIPSSIDREAAVKHIANYGRSPPALFAPRNDQRAAQLVVLLEGVTGQNAGPLKQVLADAQVRPAFFIADPPSQPANTHLLSTFGPGVAPKGSTCDFGSVVNPFNQACWKDSSMVVRYDLEKESNTIQTILDNFKRLTAFAASGELDTTLVLLPESSRRSKLSAWSVLDSKLDLKARDLFEEPMTDFSMTRDAVPKATSPPPEKPDGTGSSATQKKTVHGCLQSLNECQTQTNNCSSGRGTCRNRNGNDTTYGPNQCFLCHCSRTVNELNQGRQTTYWAGSMCEKVDKSTPFWLLAGSAIALAGAVAFAIGLLFNVGAEELPGVIGAGVSRSK</sequence>
<keyword evidence="2" id="KW-1133">Transmembrane helix</keyword>
<feature type="transmembrane region" description="Helical" evidence="2">
    <location>
        <begin position="359"/>
        <end position="381"/>
    </location>
</feature>
<proteinExistence type="predicted"/>
<feature type="chain" id="PRO_5042288224" description="Vacuolar sorting protein Vps3844 C-terminal domain-containing protein" evidence="3">
    <location>
        <begin position="21"/>
        <end position="400"/>
    </location>
</feature>
<dbReference type="InterPro" id="IPR053065">
    <property type="entry name" value="Archenteron_Induction-Rel"/>
</dbReference>
<name>A0AAD9HZC2_9PEZI</name>
<dbReference type="PANTHER" id="PTHR36853:SF1">
    <property type="entry name" value="DUF3844 DOMAIN-CONTAINING PROTEIN"/>
    <property type="match status" value="1"/>
</dbReference>
<feature type="region of interest" description="Disordered" evidence="1">
    <location>
        <begin position="253"/>
        <end position="281"/>
    </location>
</feature>
<dbReference type="AlphaFoldDB" id="A0AAD9HZC2"/>
<protein>
    <recommendedName>
        <fullName evidence="4">Vacuolar sorting protein Vps3844 C-terminal domain-containing protein</fullName>
    </recommendedName>
</protein>
<dbReference type="Proteomes" id="UP001217918">
    <property type="component" value="Unassembled WGS sequence"/>
</dbReference>
<gene>
    <name evidence="5" type="ORF">P8C59_002971</name>
</gene>
<evidence type="ECO:0000256" key="1">
    <source>
        <dbReference type="SAM" id="MobiDB-lite"/>
    </source>
</evidence>
<evidence type="ECO:0000313" key="5">
    <source>
        <dbReference type="EMBL" id="KAK2068329.1"/>
    </source>
</evidence>
<evidence type="ECO:0000256" key="2">
    <source>
        <dbReference type="SAM" id="Phobius"/>
    </source>
</evidence>
<organism evidence="5 6">
    <name type="scientific">Phyllachora maydis</name>
    <dbReference type="NCBI Taxonomy" id="1825666"/>
    <lineage>
        <taxon>Eukaryota</taxon>
        <taxon>Fungi</taxon>
        <taxon>Dikarya</taxon>
        <taxon>Ascomycota</taxon>
        <taxon>Pezizomycotina</taxon>
        <taxon>Sordariomycetes</taxon>
        <taxon>Sordariomycetidae</taxon>
        <taxon>Phyllachorales</taxon>
        <taxon>Phyllachoraceae</taxon>
        <taxon>Phyllachora</taxon>
    </lineage>
</organism>
<feature type="signal peptide" evidence="3">
    <location>
        <begin position="1"/>
        <end position="20"/>
    </location>
</feature>
<keyword evidence="2" id="KW-0472">Membrane</keyword>
<reference evidence="5" key="1">
    <citation type="journal article" date="2023" name="Mol. Plant Microbe Interact.">
        <title>Elucidating the Obligate Nature and Biological Capacity of an Invasive Fungal Corn Pathogen.</title>
        <authorList>
            <person name="MacCready J.S."/>
            <person name="Roggenkamp E.M."/>
            <person name="Gdanetz K."/>
            <person name="Chilvers M.I."/>
        </authorList>
    </citation>
    <scope>NUCLEOTIDE SEQUENCE</scope>
    <source>
        <strain evidence="5">PM02</strain>
    </source>
</reference>
<dbReference type="PANTHER" id="PTHR36853">
    <property type="entry name" value="EXPRESSED PROTEIN"/>
    <property type="match status" value="1"/>
</dbReference>
<keyword evidence="3" id="KW-0732">Signal</keyword>
<evidence type="ECO:0000256" key="3">
    <source>
        <dbReference type="SAM" id="SignalP"/>
    </source>
</evidence>
<evidence type="ECO:0000259" key="4">
    <source>
        <dbReference type="Pfam" id="PF12955"/>
    </source>
</evidence>
<dbReference type="InterPro" id="IPR024382">
    <property type="entry name" value="Vps3844_C"/>
</dbReference>
<dbReference type="EMBL" id="JAQQPM010000002">
    <property type="protein sequence ID" value="KAK2068329.1"/>
    <property type="molecule type" value="Genomic_DNA"/>
</dbReference>
<accession>A0AAD9HZC2</accession>
<feature type="domain" description="Vacuolar sorting protein Vps3844 C-terminal" evidence="4">
    <location>
        <begin position="288"/>
        <end position="394"/>
    </location>
</feature>
<dbReference type="GO" id="GO:0005783">
    <property type="term" value="C:endoplasmic reticulum"/>
    <property type="evidence" value="ECO:0007669"/>
    <property type="project" value="TreeGrafter"/>
</dbReference>
<keyword evidence="2" id="KW-0812">Transmembrane</keyword>
<keyword evidence="6" id="KW-1185">Reference proteome</keyword>